<keyword evidence="3" id="KW-0479">Metal-binding</keyword>
<evidence type="ECO:0000313" key="6">
    <source>
        <dbReference type="EMBL" id="GAL08640.1"/>
    </source>
</evidence>
<evidence type="ECO:0000256" key="3">
    <source>
        <dbReference type="ARBA" id="ARBA00022723"/>
    </source>
</evidence>
<dbReference type="NCBIfam" id="TIGR01509">
    <property type="entry name" value="HAD-SF-IA-v3"/>
    <property type="match status" value="1"/>
</dbReference>
<dbReference type="InterPro" id="IPR006439">
    <property type="entry name" value="HAD-SF_hydro_IA"/>
</dbReference>
<dbReference type="CDD" id="cd07505">
    <property type="entry name" value="HAD_BPGM-like"/>
    <property type="match status" value="1"/>
</dbReference>
<dbReference type="InterPro" id="IPR051600">
    <property type="entry name" value="Beta-PGM-like"/>
</dbReference>
<comment type="caution">
    <text evidence="6">The sequence shown here is derived from an EMBL/GenBank/DDBJ whole genome shotgun (WGS) entry which is preliminary data.</text>
</comment>
<evidence type="ECO:0000256" key="4">
    <source>
        <dbReference type="ARBA" id="ARBA00022842"/>
    </source>
</evidence>
<evidence type="ECO:0000256" key="2">
    <source>
        <dbReference type="ARBA" id="ARBA00006171"/>
    </source>
</evidence>
<dbReference type="eggNOG" id="COG0637">
    <property type="taxonomic scope" value="Bacteria"/>
</dbReference>
<dbReference type="PANTHER" id="PTHR46193:SF18">
    <property type="entry name" value="HEXITOL PHOSPHATASE B"/>
    <property type="match status" value="1"/>
</dbReference>
<proteinExistence type="inferred from homology"/>
<dbReference type="InterPro" id="IPR023198">
    <property type="entry name" value="PGP-like_dom2"/>
</dbReference>
<keyword evidence="5" id="KW-0119">Carbohydrate metabolism</keyword>
<reference evidence="6 7" key="1">
    <citation type="journal article" date="2014" name="Genome Announc.">
        <title>Draft Genome Sequences of Two Vibrionaceae Species, Vibrio ponticus C121 and Photobacterium aphoticum C119, Isolated as Coral Reef Microbiota.</title>
        <authorList>
            <person name="Al-saari N."/>
            <person name="Meirelles P.M."/>
            <person name="Mino S."/>
            <person name="Suda W."/>
            <person name="Oshima K."/>
            <person name="Hattori M."/>
            <person name="Ohkuma M."/>
            <person name="Thompson F.L."/>
            <person name="Gomez-Gil B."/>
            <person name="Sawabe T."/>
            <person name="Sawabe T."/>
        </authorList>
    </citation>
    <scope>NUCLEOTIDE SEQUENCE [LARGE SCALE GENOMIC DNA]</scope>
    <source>
        <strain evidence="6 7">JCM 19237</strain>
    </source>
</reference>
<dbReference type="EMBL" id="BBMN01000029">
    <property type="protein sequence ID" value="GAL08640.1"/>
    <property type="molecule type" value="Genomic_DNA"/>
</dbReference>
<dbReference type="STRING" id="754436.JCM19237_127"/>
<keyword evidence="6" id="KW-0378">Hydrolase</keyword>
<dbReference type="Pfam" id="PF00702">
    <property type="entry name" value="Hydrolase"/>
    <property type="match status" value="1"/>
</dbReference>
<dbReference type="PANTHER" id="PTHR46193">
    <property type="entry name" value="6-PHOSPHOGLUCONATE PHOSPHATASE"/>
    <property type="match status" value="1"/>
</dbReference>
<evidence type="ECO:0000313" key="7">
    <source>
        <dbReference type="Proteomes" id="UP000029227"/>
    </source>
</evidence>
<dbReference type="SFLD" id="SFLDG01129">
    <property type="entry name" value="C1.5:_HAD__Beta-PGM__Phosphata"/>
    <property type="match status" value="1"/>
</dbReference>
<dbReference type="SUPFAM" id="SSF56784">
    <property type="entry name" value="HAD-like"/>
    <property type="match status" value="1"/>
</dbReference>
<comment type="cofactor">
    <cofactor evidence="1">
        <name>Mg(2+)</name>
        <dbReference type="ChEBI" id="CHEBI:18420"/>
    </cofactor>
</comment>
<gene>
    <name evidence="6" type="ORF">JCM19237_127</name>
</gene>
<dbReference type="GO" id="GO:0016787">
    <property type="term" value="F:hydrolase activity"/>
    <property type="evidence" value="ECO:0007669"/>
    <property type="project" value="UniProtKB-KW"/>
</dbReference>
<comment type="similarity">
    <text evidence="2">Belongs to the HAD-like hydrolase superfamily. CbbY/CbbZ/Gph/YieH family.</text>
</comment>
<accession>A0A090QZN2</accession>
<sequence length="215" mass="23577">MRAVCFDFDGTLVDSEVFHAQNWHEFFASCGVDITPEAFLRDYAGVPWVKVADAVHQLFEIDHCPQTTVEKMEALTHEALLARGIPAKDGAAALLAELHGQVPLAVVTGAPRPYVEGILAKLGWLKYFDHVFCGEDVPMNKPAPDIYQLACRTLGFDTHQVVAVEDSHTGAQSALSAGLRVVVVNDTYVVGQDMTDYRYATLVDVQADQACWRVA</sequence>
<name>A0A090QZN2_9GAMM</name>
<dbReference type="InterPro" id="IPR023214">
    <property type="entry name" value="HAD_sf"/>
</dbReference>
<organism evidence="6 7">
    <name type="scientific">Photobacterium aphoticum</name>
    <dbReference type="NCBI Taxonomy" id="754436"/>
    <lineage>
        <taxon>Bacteria</taxon>
        <taxon>Pseudomonadati</taxon>
        <taxon>Pseudomonadota</taxon>
        <taxon>Gammaproteobacteria</taxon>
        <taxon>Vibrionales</taxon>
        <taxon>Vibrionaceae</taxon>
        <taxon>Photobacterium</taxon>
    </lineage>
</organism>
<dbReference type="Proteomes" id="UP000029227">
    <property type="component" value="Unassembled WGS sequence"/>
</dbReference>
<dbReference type="PRINTS" id="PR00413">
    <property type="entry name" value="HADHALOGNASE"/>
</dbReference>
<evidence type="ECO:0000256" key="1">
    <source>
        <dbReference type="ARBA" id="ARBA00001946"/>
    </source>
</evidence>
<dbReference type="Gene3D" id="3.40.50.1000">
    <property type="entry name" value="HAD superfamily/HAD-like"/>
    <property type="match status" value="1"/>
</dbReference>
<dbReference type="SFLD" id="SFLDS00003">
    <property type="entry name" value="Haloacid_Dehalogenase"/>
    <property type="match status" value="1"/>
</dbReference>
<keyword evidence="4" id="KW-0460">Magnesium</keyword>
<dbReference type="Gene3D" id="1.10.150.240">
    <property type="entry name" value="Putative phosphatase, domain 2"/>
    <property type="match status" value="1"/>
</dbReference>
<evidence type="ECO:0000256" key="5">
    <source>
        <dbReference type="ARBA" id="ARBA00023277"/>
    </source>
</evidence>
<dbReference type="GO" id="GO:0046872">
    <property type="term" value="F:metal ion binding"/>
    <property type="evidence" value="ECO:0007669"/>
    <property type="project" value="UniProtKB-KW"/>
</dbReference>
<protein>
    <submittedName>
        <fullName evidence="6">Hydrolase haloacid dehalogenase-like family</fullName>
    </submittedName>
</protein>
<dbReference type="InterPro" id="IPR036412">
    <property type="entry name" value="HAD-like_sf"/>
</dbReference>
<dbReference type="AlphaFoldDB" id="A0A090QZN2"/>